<dbReference type="PANTHER" id="PTHR43099">
    <property type="entry name" value="UPF0053 PROTEIN YRKA"/>
    <property type="match status" value="1"/>
</dbReference>
<gene>
    <name evidence="12" type="ORF">GCM10025883_41640</name>
</gene>
<evidence type="ECO:0000259" key="10">
    <source>
        <dbReference type="PROSITE" id="PS51371"/>
    </source>
</evidence>
<dbReference type="InterPro" id="IPR044751">
    <property type="entry name" value="Ion_transp-like_CBS"/>
</dbReference>
<dbReference type="SUPFAM" id="SSF54631">
    <property type="entry name" value="CBS-domain pair"/>
    <property type="match status" value="1"/>
</dbReference>
<keyword evidence="13" id="KW-1185">Reference proteome</keyword>
<evidence type="ECO:0000313" key="13">
    <source>
        <dbReference type="Proteomes" id="UP001157126"/>
    </source>
</evidence>
<keyword evidence="7" id="KW-0129">CBS domain</keyword>
<name>A0ABQ6IZH1_9MICO</name>
<feature type="transmembrane region" description="Helical" evidence="9">
    <location>
        <begin position="98"/>
        <end position="119"/>
    </location>
</feature>
<dbReference type="InterPro" id="IPR046342">
    <property type="entry name" value="CBS_dom_sf"/>
</dbReference>
<evidence type="ECO:0000313" key="12">
    <source>
        <dbReference type="EMBL" id="GMA42119.1"/>
    </source>
</evidence>
<accession>A0ABQ6IZH1</accession>
<dbReference type="InterPro" id="IPR002550">
    <property type="entry name" value="CNNM"/>
</dbReference>
<feature type="transmembrane region" description="Helical" evidence="9">
    <location>
        <begin position="56"/>
        <end position="78"/>
    </location>
</feature>
<dbReference type="PANTHER" id="PTHR43099:SF5">
    <property type="entry name" value="HLYC_CORC FAMILY TRANSPORTER"/>
    <property type="match status" value="1"/>
</dbReference>
<dbReference type="EMBL" id="BSUO01000001">
    <property type="protein sequence ID" value="GMA42119.1"/>
    <property type="molecule type" value="Genomic_DNA"/>
</dbReference>
<reference evidence="13" key="1">
    <citation type="journal article" date="2019" name="Int. J. Syst. Evol. Microbiol.">
        <title>The Global Catalogue of Microorganisms (GCM) 10K type strain sequencing project: providing services to taxonomists for standard genome sequencing and annotation.</title>
        <authorList>
            <consortium name="The Broad Institute Genomics Platform"/>
            <consortium name="The Broad Institute Genome Sequencing Center for Infectious Disease"/>
            <person name="Wu L."/>
            <person name="Ma J."/>
        </authorList>
    </citation>
    <scope>NUCLEOTIDE SEQUENCE [LARGE SCALE GENOMIC DNA]</scope>
    <source>
        <strain evidence="13">NBRC 113072</strain>
    </source>
</reference>
<evidence type="ECO:0000256" key="1">
    <source>
        <dbReference type="ARBA" id="ARBA00004651"/>
    </source>
</evidence>
<dbReference type="Proteomes" id="UP001157126">
    <property type="component" value="Unassembled WGS sequence"/>
</dbReference>
<feature type="domain" description="CNNM transmembrane" evidence="11">
    <location>
        <begin position="1"/>
        <end position="202"/>
    </location>
</feature>
<keyword evidence="3 8" id="KW-0812">Transmembrane</keyword>
<protein>
    <submittedName>
        <fullName evidence="12">Membrane protein</fullName>
    </submittedName>
</protein>
<evidence type="ECO:0000256" key="2">
    <source>
        <dbReference type="ARBA" id="ARBA00022475"/>
    </source>
</evidence>
<dbReference type="SMART" id="SM00116">
    <property type="entry name" value="CBS"/>
    <property type="match status" value="1"/>
</dbReference>
<evidence type="ECO:0000256" key="4">
    <source>
        <dbReference type="ARBA" id="ARBA00022737"/>
    </source>
</evidence>
<dbReference type="Pfam" id="PF00571">
    <property type="entry name" value="CBS"/>
    <property type="match status" value="1"/>
</dbReference>
<organism evidence="12 13">
    <name type="scientific">Mobilicoccus caccae</name>
    <dbReference type="NCBI Taxonomy" id="1859295"/>
    <lineage>
        <taxon>Bacteria</taxon>
        <taxon>Bacillati</taxon>
        <taxon>Actinomycetota</taxon>
        <taxon>Actinomycetes</taxon>
        <taxon>Micrococcales</taxon>
        <taxon>Dermatophilaceae</taxon>
        <taxon>Mobilicoccus</taxon>
    </lineage>
</organism>
<dbReference type="Pfam" id="PF01595">
    <property type="entry name" value="CNNM"/>
    <property type="match status" value="1"/>
</dbReference>
<dbReference type="Gene3D" id="3.10.580.10">
    <property type="entry name" value="CBS-domain"/>
    <property type="match status" value="1"/>
</dbReference>
<dbReference type="CDD" id="cd04590">
    <property type="entry name" value="CBS_pair_CorC_HlyC_assoc"/>
    <property type="match status" value="1"/>
</dbReference>
<proteinExistence type="predicted"/>
<dbReference type="RefSeq" id="WP_284305573.1">
    <property type="nucleotide sequence ID" value="NZ_BSUO01000001.1"/>
</dbReference>
<dbReference type="InterPro" id="IPR000644">
    <property type="entry name" value="CBS_dom"/>
</dbReference>
<evidence type="ECO:0000256" key="8">
    <source>
        <dbReference type="PROSITE-ProRule" id="PRU01193"/>
    </source>
</evidence>
<keyword evidence="6 8" id="KW-0472">Membrane</keyword>
<dbReference type="PROSITE" id="PS51846">
    <property type="entry name" value="CNNM"/>
    <property type="match status" value="1"/>
</dbReference>
<evidence type="ECO:0000259" key="11">
    <source>
        <dbReference type="PROSITE" id="PS51846"/>
    </source>
</evidence>
<evidence type="ECO:0000256" key="5">
    <source>
        <dbReference type="ARBA" id="ARBA00022989"/>
    </source>
</evidence>
<evidence type="ECO:0000256" key="7">
    <source>
        <dbReference type="PROSITE-ProRule" id="PRU00703"/>
    </source>
</evidence>
<sequence>MNDLTSLLILVVLLALNAFFVGAEFALVSARRSQIEPRAAGGSWPARATLRGMENVSLSMACCQLGITMCSLGIGAVGEPAVAHLLEVPFEAMGVPSAFVHPVALVIALIIVVYLHMVLGEMVPKNITLAGPDRAALILGPPLYLVTIVSRPVIWLMNATANLVLRAARIEPKDEVASAFTNEELRHFVAESGREGHLDEDELSLLQGALEFETLTARDVTIPTADLVTVPPDVTIAEVEELASRTGFSRFPVLEDGELRGYVHLKDLLAIDVDMRDEPLPADRVHPLGWVQADDRLRQVISVMQEHSLHLAQVEGVSGGGVVALEDVLESLVGEVRDATRVPGTR</sequence>
<comment type="subcellular location">
    <subcellularLocation>
        <location evidence="1">Cell membrane</location>
        <topology evidence="1">Multi-pass membrane protein</topology>
    </subcellularLocation>
</comment>
<keyword evidence="4" id="KW-0677">Repeat</keyword>
<feature type="transmembrane region" description="Helical" evidence="9">
    <location>
        <begin position="6"/>
        <end position="28"/>
    </location>
</feature>
<evidence type="ECO:0000256" key="6">
    <source>
        <dbReference type="ARBA" id="ARBA00023136"/>
    </source>
</evidence>
<dbReference type="InterPro" id="IPR051676">
    <property type="entry name" value="UPF0053_domain"/>
</dbReference>
<feature type="domain" description="CBS" evidence="10">
    <location>
        <begin position="223"/>
        <end position="278"/>
    </location>
</feature>
<keyword evidence="5 8" id="KW-1133">Transmembrane helix</keyword>
<dbReference type="PROSITE" id="PS51371">
    <property type="entry name" value="CBS"/>
    <property type="match status" value="1"/>
</dbReference>
<evidence type="ECO:0000256" key="3">
    <source>
        <dbReference type="ARBA" id="ARBA00022692"/>
    </source>
</evidence>
<evidence type="ECO:0000256" key="9">
    <source>
        <dbReference type="SAM" id="Phobius"/>
    </source>
</evidence>
<comment type="caution">
    <text evidence="12">The sequence shown here is derived from an EMBL/GenBank/DDBJ whole genome shotgun (WGS) entry which is preliminary data.</text>
</comment>
<keyword evidence="2" id="KW-1003">Cell membrane</keyword>